<evidence type="ECO:0000256" key="1">
    <source>
        <dbReference type="SAM" id="SignalP"/>
    </source>
</evidence>
<reference evidence="2" key="2">
    <citation type="submission" date="2025-08" db="UniProtKB">
        <authorList>
            <consortium name="Ensembl"/>
        </authorList>
    </citation>
    <scope>IDENTIFICATION</scope>
</reference>
<keyword evidence="3" id="KW-1185">Reference proteome</keyword>
<dbReference type="PANTHER" id="PTHR12138:SF133">
    <property type="entry name" value="SECRETED PROTEIN"/>
    <property type="match status" value="1"/>
</dbReference>
<dbReference type="PANTHER" id="PTHR12138">
    <property type="entry name" value="PRIMATE-EXPANDED PROTEIN FAMILY"/>
    <property type="match status" value="1"/>
</dbReference>
<evidence type="ECO:0000313" key="2">
    <source>
        <dbReference type="Ensembl" id="ENSMFAP00000055285.1"/>
    </source>
</evidence>
<reference evidence="2 3" key="1">
    <citation type="submission" date="2013-03" db="EMBL/GenBank/DDBJ databases">
        <authorList>
            <person name="Warren W."/>
            <person name="Wilson R.K."/>
        </authorList>
    </citation>
    <scope>NUCLEOTIDE SEQUENCE</scope>
</reference>
<dbReference type="GeneTree" id="ENSGT01150000286943"/>
<dbReference type="Ensembl" id="ENSMFAT00000076820.1">
    <property type="protein sequence ID" value="ENSMFAP00000055285.1"/>
    <property type="gene ID" value="ENSMFAG00000065247.1"/>
</dbReference>
<sequence length="137" mass="15053">MPGLFFFTPGLFFFFLRRSLALLLRLECSGVVLAHCNLRLPDSSDSPASDSRVAGNTGDCHHIRLTFVFSVETGFRHVGQAGVELLTSGDPPALASQSAQITGVSHCAWPKIYFCISCLLSFLQRGHPQIDDRKENN</sequence>
<keyword evidence="1" id="KW-0732">Signal</keyword>
<dbReference type="AlphaFoldDB" id="A0A7N9CQR5"/>
<proteinExistence type="predicted"/>
<evidence type="ECO:0000313" key="3">
    <source>
        <dbReference type="Proteomes" id="UP000233100"/>
    </source>
</evidence>
<name>A0A7N9CQR5_MACFA</name>
<feature type="chain" id="PRO_5030647954" description="Secreted protein" evidence="1">
    <location>
        <begin position="22"/>
        <end position="137"/>
    </location>
</feature>
<dbReference type="PRINTS" id="PR02045">
    <property type="entry name" value="F138DOMAIN"/>
</dbReference>
<feature type="signal peptide" evidence="1">
    <location>
        <begin position="1"/>
        <end position="21"/>
    </location>
</feature>
<protein>
    <recommendedName>
        <fullName evidence="4">Secreted protein</fullName>
    </recommendedName>
</protein>
<dbReference type="Proteomes" id="UP000233100">
    <property type="component" value="Chromosome 3"/>
</dbReference>
<organism evidence="2 3">
    <name type="scientific">Macaca fascicularis</name>
    <name type="common">Crab-eating macaque</name>
    <name type="synonym">Cynomolgus monkey</name>
    <dbReference type="NCBI Taxonomy" id="9541"/>
    <lineage>
        <taxon>Eukaryota</taxon>
        <taxon>Metazoa</taxon>
        <taxon>Chordata</taxon>
        <taxon>Craniata</taxon>
        <taxon>Vertebrata</taxon>
        <taxon>Euteleostomi</taxon>
        <taxon>Mammalia</taxon>
        <taxon>Eutheria</taxon>
        <taxon>Euarchontoglires</taxon>
        <taxon>Primates</taxon>
        <taxon>Haplorrhini</taxon>
        <taxon>Catarrhini</taxon>
        <taxon>Cercopithecidae</taxon>
        <taxon>Cercopithecinae</taxon>
        <taxon>Macaca</taxon>
    </lineage>
</organism>
<evidence type="ECO:0008006" key="4">
    <source>
        <dbReference type="Google" id="ProtNLM"/>
    </source>
</evidence>
<accession>A0A7N9CQR5</accession>
<reference evidence="2" key="3">
    <citation type="submission" date="2025-09" db="UniProtKB">
        <authorList>
            <consortium name="Ensembl"/>
        </authorList>
    </citation>
    <scope>IDENTIFICATION</scope>
</reference>